<dbReference type="Gene3D" id="2.160.20.10">
    <property type="entry name" value="Single-stranded right-handed beta-helix, Pectin lyase-like"/>
    <property type="match status" value="1"/>
</dbReference>
<dbReference type="AlphaFoldDB" id="A0A4U0H8H6"/>
<name>A0A4U0H8H6_9SPHI</name>
<evidence type="ECO:0000256" key="9">
    <source>
        <dbReference type="RuleBase" id="RU361169"/>
    </source>
</evidence>
<dbReference type="OrthoDB" id="9795222at2"/>
<proteinExistence type="inferred from homology"/>
<comment type="function">
    <text evidence="8">Pectinolytic enzyme involved in the degradation of xylogalacturonan (xga), a galacturonan backbone heavily substituted with xylose, and which is one important component of the hairy regions of pectin. Activity requires a galacturonic acid backbone substituted with xylose.</text>
</comment>
<dbReference type="Pfam" id="PF00295">
    <property type="entry name" value="Glyco_hydro_28"/>
    <property type="match status" value="1"/>
</dbReference>
<comment type="caution">
    <text evidence="10">The sequence shown here is derived from an EMBL/GenBank/DDBJ whole genome shotgun (WGS) entry which is preliminary data.</text>
</comment>
<sequence>MRDFLFVIYLLFGLTLVSYGKEEDKLVVYDAPQGALLNDDFVVKVKNPNGSWKGIPSYLVKVDEVRNTQHHVENASMAFFDFSGEVEISVIYTKGDIHKARIRPLSYGVTPKIAGNTLTFRLKDVANLSVEINDDIFHNLHLFANPLMTDRPDKNKKDVIYFGPGIHEFEGGKLDVPSNSTVYVDGGAVLRGQLLVHNAKNVKIIGRGMVEHTVKMGIHIARSENVLVEDLFVTQCATGGSKNVTIRNVKSISYYGWGDGLNVFASSNVHYDRVFCRNSDDCTTVYATRKDFKGGARNITMENSTLWADVAHPIFIGIHGNADRPDTIENLIYRNIDILDHKEVQLDYQGCLAINAGDNNIIRNVTFENIRIEDFRQGQLVNVRIFFNEKYCPAPGQSIENILFKDIFYNGTGDEISIIAGYNEERKIKNITFQNLRINGTLITDDMADKPKWYKTGDMARIFIGEHVENIQFIP</sequence>
<keyword evidence="4" id="KW-0325">Glycoprotein</keyword>
<dbReference type="PANTHER" id="PTHR31736:SF9">
    <property type="entry name" value="ENDO-XYLOGALACTURONAN HYDROLASE A-RELATED"/>
    <property type="match status" value="1"/>
</dbReference>
<dbReference type="PANTHER" id="PTHR31736">
    <property type="match status" value="1"/>
</dbReference>
<evidence type="ECO:0000256" key="8">
    <source>
        <dbReference type="ARBA" id="ARBA00037278"/>
    </source>
</evidence>
<keyword evidence="6 9" id="KW-0326">Glycosidase</keyword>
<evidence type="ECO:0000313" key="10">
    <source>
        <dbReference type="EMBL" id="TJY68167.1"/>
    </source>
</evidence>
<evidence type="ECO:0000256" key="5">
    <source>
        <dbReference type="ARBA" id="ARBA00023277"/>
    </source>
</evidence>
<keyword evidence="7" id="KW-0624">Polysaccharide degradation</keyword>
<evidence type="ECO:0000256" key="6">
    <source>
        <dbReference type="ARBA" id="ARBA00023295"/>
    </source>
</evidence>
<evidence type="ECO:0000256" key="3">
    <source>
        <dbReference type="ARBA" id="ARBA00022801"/>
    </source>
</evidence>
<gene>
    <name evidence="10" type="ORF">FAZ19_02610</name>
</gene>
<organism evidence="10 11">
    <name type="scientific">Sphingobacterium alkalisoli</name>
    <dbReference type="NCBI Taxonomy" id="1874115"/>
    <lineage>
        <taxon>Bacteria</taxon>
        <taxon>Pseudomonadati</taxon>
        <taxon>Bacteroidota</taxon>
        <taxon>Sphingobacteriia</taxon>
        <taxon>Sphingobacteriales</taxon>
        <taxon>Sphingobacteriaceae</taxon>
        <taxon>Sphingobacterium</taxon>
    </lineage>
</organism>
<evidence type="ECO:0000256" key="1">
    <source>
        <dbReference type="ARBA" id="ARBA00008834"/>
    </source>
</evidence>
<dbReference type="Proteomes" id="UP000309872">
    <property type="component" value="Unassembled WGS sequence"/>
</dbReference>
<accession>A0A4U0H8H6</accession>
<evidence type="ECO:0000256" key="4">
    <source>
        <dbReference type="ARBA" id="ARBA00023180"/>
    </source>
</evidence>
<evidence type="ECO:0000256" key="7">
    <source>
        <dbReference type="ARBA" id="ARBA00023326"/>
    </source>
</evidence>
<comment type="similarity">
    <text evidence="1 9">Belongs to the glycosyl hydrolase 28 family.</text>
</comment>
<dbReference type="InterPro" id="IPR011050">
    <property type="entry name" value="Pectin_lyase_fold/virulence"/>
</dbReference>
<evidence type="ECO:0000313" key="11">
    <source>
        <dbReference type="Proteomes" id="UP000309872"/>
    </source>
</evidence>
<keyword evidence="5" id="KW-0119">Carbohydrate metabolism</keyword>
<dbReference type="InterPro" id="IPR000743">
    <property type="entry name" value="Glyco_hydro_28"/>
</dbReference>
<dbReference type="RefSeq" id="WP_136819037.1">
    <property type="nucleotide sequence ID" value="NZ_BMJX01000001.1"/>
</dbReference>
<dbReference type="InterPro" id="IPR012334">
    <property type="entry name" value="Pectin_lyas_fold"/>
</dbReference>
<protein>
    <submittedName>
        <fullName evidence="10">Endo-polygalacturonase</fullName>
    </submittedName>
</protein>
<keyword evidence="11" id="KW-1185">Reference proteome</keyword>
<keyword evidence="3 9" id="KW-0378">Hydrolase</keyword>
<dbReference type="SUPFAM" id="SSF51126">
    <property type="entry name" value="Pectin lyase-like"/>
    <property type="match status" value="1"/>
</dbReference>
<dbReference type="GO" id="GO:0000272">
    <property type="term" value="P:polysaccharide catabolic process"/>
    <property type="evidence" value="ECO:0007669"/>
    <property type="project" value="UniProtKB-KW"/>
</dbReference>
<evidence type="ECO:0000256" key="2">
    <source>
        <dbReference type="ARBA" id="ARBA00022737"/>
    </source>
</evidence>
<dbReference type="EMBL" id="SUKA01000001">
    <property type="protein sequence ID" value="TJY68167.1"/>
    <property type="molecule type" value="Genomic_DNA"/>
</dbReference>
<reference evidence="10 11" key="1">
    <citation type="submission" date="2019-04" db="EMBL/GenBank/DDBJ databases">
        <title>Sphingobacterium olei sp. nov., isolated from oil-contaminated soil.</title>
        <authorList>
            <person name="Liu B."/>
        </authorList>
    </citation>
    <scope>NUCLEOTIDE SEQUENCE [LARGE SCALE GENOMIC DNA]</scope>
    <source>
        <strain evidence="10 11">Y3L14</strain>
    </source>
</reference>
<keyword evidence="2" id="KW-0677">Repeat</keyword>
<dbReference type="GO" id="GO:0004650">
    <property type="term" value="F:polygalacturonase activity"/>
    <property type="evidence" value="ECO:0007669"/>
    <property type="project" value="InterPro"/>
</dbReference>